<dbReference type="EMBL" id="JAARRU010000001">
    <property type="protein sequence ID" value="MBC1564117.1"/>
    <property type="molecule type" value="Genomic_DNA"/>
</dbReference>
<name>A0A841ZUV1_9LIST</name>
<accession>A0A841ZUV1</accession>
<organism evidence="1 2">
    <name type="scientific">Listeria booriae</name>
    <dbReference type="NCBI Taxonomy" id="1552123"/>
    <lineage>
        <taxon>Bacteria</taxon>
        <taxon>Bacillati</taxon>
        <taxon>Bacillota</taxon>
        <taxon>Bacilli</taxon>
        <taxon>Bacillales</taxon>
        <taxon>Listeriaceae</taxon>
        <taxon>Listeria</taxon>
    </lineage>
</organism>
<protein>
    <submittedName>
        <fullName evidence="1">Uncharacterized protein</fullName>
    </submittedName>
</protein>
<dbReference type="AlphaFoldDB" id="A0A841ZUV1"/>
<evidence type="ECO:0000313" key="1">
    <source>
        <dbReference type="EMBL" id="MBC1564117.1"/>
    </source>
</evidence>
<proteinExistence type="predicted"/>
<evidence type="ECO:0000313" key="2">
    <source>
        <dbReference type="Proteomes" id="UP000586951"/>
    </source>
</evidence>
<sequence>MTVGELIARLKEFPETLQVGISVDNMNSFDSVSEIGITSIGLGETLTMDFVVIKADTEEDYL</sequence>
<gene>
    <name evidence="1" type="ORF">HB907_01785</name>
</gene>
<reference evidence="1 2" key="1">
    <citation type="submission" date="2020-03" db="EMBL/GenBank/DDBJ databases">
        <title>Soil Listeria distribution.</title>
        <authorList>
            <person name="Liao J."/>
            <person name="Wiedmann M."/>
        </authorList>
    </citation>
    <scope>NUCLEOTIDE SEQUENCE [LARGE SCALE GENOMIC DNA]</scope>
    <source>
        <strain evidence="1 2">FSL L7-1427</strain>
    </source>
</reference>
<comment type="caution">
    <text evidence="1">The sequence shown here is derived from an EMBL/GenBank/DDBJ whole genome shotgun (WGS) entry which is preliminary data.</text>
</comment>
<dbReference type="Proteomes" id="UP000586951">
    <property type="component" value="Unassembled WGS sequence"/>
</dbReference>
<dbReference type="RefSeq" id="WP_185416253.1">
    <property type="nucleotide sequence ID" value="NZ_JAARRU010000001.1"/>
</dbReference>